<name>A0A9Q8US61_PASFU</name>
<sequence>MASAVSNLAASNNTRFNAEAAAWDSRPFVHEASQGAAKAIRDLLAARPGDKPVNKLEVLEIGCGTGILSFLLAPHVQRIIAVDAAEGMIDVLKEKLTKPHAPKNILPLALLLDNPEDAALPPADPLDVNASSGPRLKVDLITSHLVMHHIPDLVPLLETMYACLAPGGRVMLTDFEDFGPEAKRFHPASKMDGVARHGINARWMEAILLQVGFTDVEVEARWTMTKNVEKYEGEFGGAYGGDAQELTSTGKGEDMQFPFLVCYGAKN</sequence>
<dbReference type="CDD" id="cd02440">
    <property type="entry name" value="AdoMet_MTases"/>
    <property type="match status" value="1"/>
</dbReference>
<reference evidence="2" key="1">
    <citation type="submission" date="2021-12" db="EMBL/GenBank/DDBJ databases">
        <authorList>
            <person name="Zaccaron A."/>
            <person name="Stergiopoulos I."/>
        </authorList>
    </citation>
    <scope>NUCLEOTIDE SEQUENCE</scope>
    <source>
        <strain evidence="2">Race5_Kim</strain>
    </source>
</reference>
<accession>A0A9Q8US61</accession>
<keyword evidence="1" id="KW-0808">Transferase</keyword>
<dbReference type="OMA" id="PFLVCEG"/>
<dbReference type="EMBL" id="CP090169">
    <property type="protein sequence ID" value="UJO20440.1"/>
    <property type="molecule type" value="Genomic_DNA"/>
</dbReference>
<dbReference type="Pfam" id="PF13489">
    <property type="entry name" value="Methyltransf_23"/>
    <property type="match status" value="1"/>
</dbReference>
<evidence type="ECO:0000313" key="3">
    <source>
        <dbReference type="Proteomes" id="UP000756132"/>
    </source>
</evidence>
<evidence type="ECO:0008006" key="4">
    <source>
        <dbReference type="Google" id="ProtNLM"/>
    </source>
</evidence>
<proteinExistence type="predicted"/>
<dbReference type="KEGG" id="ffu:CLAFUR5_10156"/>
<dbReference type="OrthoDB" id="66144at2759"/>
<dbReference type="SUPFAM" id="SSF53335">
    <property type="entry name" value="S-adenosyl-L-methionine-dependent methyltransferases"/>
    <property type="match status" value="1"/>
</dbReference>
<reference evidence="2" key="2">
    <citation type="journal article" date="2022" name="Microb. Genom.">
        <title>A chromosome-scale genome assembly of the tomato pathogen Cladosporium fulvum reveals a compartmentalized genome architecture and the presence of a dispensable chromosome.</title>
        <authorList>
            <person name="Zaccaron A.Z."/>
            <person name="Chen L.H."/>
            <person name="Samaras A."/>
            <person name="Stergiopoulos I."/>
        </authorList>
    </citation>
    <scope>NUCLEOTIDE SEQUENCE</scope>
    <source>
        <strain evidence="2">Race5_Kim</strain>
    </source>
</reference>
<evidence type="ECO:0000256" key="1">
    <source>
        <dbReference type="ARBA" id="ARBA00022679"/>
    </source>
</evidence>
<dbReference type="InterPro" id="IPR029063">
    <property type="entry name" value="SAM-dependent_MTases_sf"/>
</dbReference>
<dbReference type="PANTHER" id="PTHR43861">
    <property type="entry name" value="TRANS-ACONITATE 2-METHYLTRANSFERASE-RELATED"/>
    <property type="match status" value="1"/>
</dbReference>
<protein>
    <recommendedName>
        <fullName evidence="4">S-adenosyl-L-methionine-dependent methyltransferase</fullName>
    </recommendedName>
</protein>
<organism evidence="2 3">
    <name type="scientific">Passalora fulva</name>
    <name type="common">Tomato leaf mold</name>
    <name type="synonym">Cladosporium fulvum</name>
    <dbReference type="NCBI Taxonomy" id="5499"/>
    <lineage>
        <taxon>Eukaryota</taxon>
        <taxon>Fungi</taxon>
        <taxon>Dikarya</taxon>
        <taxon>Ascomycota</taxon>
        <taxon>Pezizomycotina</taxon>
        <taxon>Dothideomycetes</taxon>
        <taxon>Dothideomycetidae</taxon>
        <taxon>Mycosphaerellales</taxon>
        <taxon>Mycosphaerellaceae</taxon>
        <taxon>Fulvia</taxon>
    </lineage>
</organism>
<gene>
    <name evidence="2" type="ORF">CLAFUR5_10156</name>
</gene>
<dbReference type="AlphaFoldDB" id="A0A9Q8US61"/>
<dbReference type="GeneID" id="71990034"/>
<keyword evidence="3" id="KW-1185">Reference proteome</keyword>
<dbReference type="PANTHER" id="PTHR43861:SF3">
    <property type="entry name" value="PUTATIVE (AFU_ORTHOLOGUE AFUA_2G14390)-RELATED"/>
    <property type="match status" value="1"/>
</dbReference>
<dbReference type="GO" id="GO:0016740">
    <property type="term" value="F:transferase activity"/>
    <property type="evidence" value="ECO:0007669"/>
    <property type="project" value="UniProtKB-KW"/>
</dbReference>
<dbReference type="Gene3D" id="3.40.50.150">
    <property type="entry name" value="Vaccinia Virus protein VP39"/>
    <property type="match status" value="1"/>
</dbReference>
<dbReference type="RefSeq" id="XP_047764806.1">
    <property type="nucleotide sequence ID" value="XM_047909304.1"/>
</dbReference>
<dbReference type="Proteomes" id="UP000756132">
    <property type="component" value="Chromosome 7"/>
</dbReference>
<evidence type="ECO:0000313" key="2">
    <source>
        <dbReference type="EMBL" id="UJO20440.1"/>
    </source>
</evidence>